<gene>
    <name evidence="2" type="ORF">CGLO_03692</name>
</gene>
<dbReference type="HOGENOM" id="CLU_350537_0_0_1"/>
<name>T0KVY2_COLGC</name>
<proteinExistence type="predicted"/>
<feature type="compositionally biased region" description="Polar residues" evidence="1">
    <location>
        <begin position="517"/>
        <end position="533"/>
    </location>
</feature>
<feature type="compositionally biased region" description="Polar residues" evidence="1">
    <location>
        <begin position="709"/>
        <end position="723"/>
    </location>
</feature>
<sequence length="803" mass="88487">MATMWAGPFDDQNNMETTLASSTRYEAGGGARRPAVPTASILESNPRLNNKQFVGSQGYSCGTAGHDDNASETSFYSCSNVSSSITSPDSEEVPTTRDQVRACHEDFTSLQCSLDCDLDTTQEDPETLGEPSSLSESIDPLYVSLVSAYYALKKLDVAHITSVILVVGIQSSFSHQPHWLLILLDNDKGCRRRKWLAICSVNWVDTTWKTLSMVLGLFSPGNFALPPLSTNHLRRIFNPWHNSTATPETIAQPFWSCPLANKRPQEQPEGFATTNGRKRLKGGPKVNAGSPSADDAESIQTSSVPEPAPRGKKTPPKKAKPGGKRYACHYYKRWPIKHNVCLSHGQEAPRYVKTHLLRSHRQPIHCPTCFKDFKKRIEFNDHVVERACERSEGTTCPFMEKISDDQENLLEHLPPGDGDDKWYAIWDVLFPGVQRPDSPYIDPNDHEGNIVTAARGARGPQFQQGLERLRLNGTLNDAQIEAVQALHDDAYSATPQLPGSQHAVAHQHLPAHAVQNNVNSGSYFQPPATQQQHANDRSQRPAPVSTAMPMHDFSRLGYPLAMAQTYIPSPSQHPHPASHQRARDNGPINMMVPGLNYPPGMSSGQHLTPGQANRGPNMQPQYSRQQPSLGYLAVGNTRNTQVEYNAAAVMRQQEAQRRILQAQQPIFSNGPYNGRVHDYQNTAISSQRPQGNTFGTMMDCQSLRFNQTTSHQNGLSVPPNTRRPSAADSSFIHVHNRRRSDLTIANDATALIETQSIQTASTDPGSGATDEGHDENQPSQNDTSDLSDLGSDWFNLSANGSTS</sequence>
<reference evidence="3" key="1">
    <citation type="journal article" date="2013" name="Mol. Plant Microbe Interact.">
        <title>Global aspects of pacC regulation of pathogenicity genes in Colletotrichum gloeosporioides as revealed by transcriptome analysis.</title>
        <authorList>
            <person name="Alkan N."/>
            <person name="Meng X."/>
            <person name="Friedlander G."/>
            <person name="Reuveni E."/>
            <person name="Sukno S."/>
            <person name="Sherman A."/>
            <person name="Thon M."/>
            <person name="Fluhr R."/>
            <person name="Prusky D."/>
        </authorList>
    </citation>
    <scope>NUCLEOTIDE SEQUENCE [LARGE SCALE GENOMIC DNA]</scope>
    <source>
        <strain evidence="3">Cg-14</strain>
    </source>
</reference>
<feature type="region of interest" description="Disordered" evidence="1">
    <location>
        <begin position="264"/>
        <end position="324"/>
    </location>
</feature>
<dbReference type="EMBL" id="AMYD01000757">
    <property type="protein sequence ID" value="EQB56299.1"/>
    <property type="molecule type" value="Genomic_DNA"/>
</dbReference>
<dbReference type="AlphaFoldDB" id="T0KVY2"/>
<feature type="compositionally biased region" description="Polar residues" evidence="1">
    <location>
        <begin position="794"/>
        <end position="803"/>
    </location>
</feature>
<comment type="caution">
    <text evidence="2">The sequence shown here is derived from an EMBL/GenBank/DDBJ whole genome shotgun (WGS) entry which is preliminary data.</text>
</comment>
<feature type="region of interest" description="Disordered" evidence="1">
    <location>
        <begin position="709"/>
        <end position="732"/>
    </location>
</feature>
<dbReference type="OrthoDB" id="4818863at2759"/>
<protein>
    <submittedName>
        <fullName evidence="2">Uncharacterized protein</fullName>
    </submittedName>
</protein>
<dbReference type="Proteomes" id="UP000015530">
    <property type="component" value="Unassembled WGS sequence"/>
</dbReference>
<accession>T0KVY2</accession>
<evidence type="ECO:0000313" key="2">
    <source>
        <dbReference type="EMBL" id="EQB56299.1"/>
    </source>
</evidence>
<feature type="compositionally biased region" description="Polar residues" evidence="1">
    <location>
        <begin position="777"/>
        <end position="786"/>
    </location>
</feature>
<organism evidence="2 3">
    <name type="scientific">Colletotrichum gloeosporioides (strain Cg-14)</name>
    <name type="common">Anthracnose fungus</name>
    <name type="synonym">Glomerella cingulata</name>
    <dbReference type="NCBI Taxonomy" id="1237896"/>
    <lineage>
        <taxon>Eukaryota</taxon>
        <taxon>Fungi</taxon>
        <taxon>Dikarya</taxon>
        <taxon>Ascomycota</taxon>
        <taxon>Pezizomycotina</taxon>
        <taxon>Sordariomycetes</taxon>
        <taxon>Hypocreomycetidae</taxon>
        <taxon>Glomerellales</taxon>
        <taxon>Glomerellaceae</taxon>
        <taxon>Colletotrichum</taxon>
        <taxon>Colletotrichum gloeosporioides species complex</taxon>
    </lineage>
</organism>
<feature type="compositionally biased region" description="Polar residues" evidence="1">
    <location>
        <begin position="753"/>
        <end position="764"/>
    </location>
</feature>
<feature type="compositionally biased region" description="Basic residues" evidence="1">
    <location>
        <begin position="310"/>
        <end position="324"/>
    </location>
</feature>
<evidence type="ECO:0000256" key="1">
    <source>
        <dbReference type="SAM" id="MobiDB-lite"/>
    </source>
</evidence>
<evidence type="ECO:0000313" key="3">
    <source>
        <dbReference type="Proteomes" id="UP000015530"/>
    </source>
</evidence>
<feature type="region of interest" description="Disordered" evidence="1">
    <location>
        <begin position="517"/>
        <end position="548"/>
    </location>
</feature>
<feature type="region of interest" description="Disordered" evidence="1">
    <location>
        <begin position="753"/>
        <end position="803"/>
    </location>
</feature>